<dbReference type="RefSeq" id="WP_027098713.1">
    <property type="nucleotide sequence ID" value="NZ_CABJAZ010000009.1"/>
</dbReference>
<evidence type="ECO:0000313" key="3">
    <source>
        <dbReference type="EMBL" id="OBY10994.1"/>
    </source>
</evidence>
<organism evidence="3 4">
    <name type="scientific">Clostridium paraputrificum</name>
    <dbReference type="NCBI Taxonomy" id="29363"/>
    <lineage>
        <taxon>Bacteria</taxon>
        <taxon>Bacillati</taxon>
        <taxon>Bacillota</taxon>
        <taxon>Clostridia</taxon>
        <taxon>Eubacteriales</taxon>
        <taxon>Clostridiaceae</taxon>
        <taxon>Clostridium</taxon>
    </lineage>
</organism>
<proteinExistence type="inferred from homology"/>
<feature type="domain" description="Solute-binding protein family 3/N-terminal" evidence="2">
    <location>
        <begin position="36"/>
        <end position="239"/>
    </location>
</feature>
<dbReference type="InterPro" id="IPR015168">
    <property type="entry name" value="SsuA/THI5"/>
</dbReference>
<dbReference type="OrthoDB" id="9815602at2"/>
<dbReference type="InterPro" id="IPR001638">
    <property type="entry name" value="Solute-binding_3/MltF_N"/>
</dbReference>
<name>A0A174E448_9CLOT</name>
<evidence type="ECO:0000259" key="2">
    <source>
        <dbReference type="SMART" id="SM00062"/>
    </source>
</evidence>
<dbReference type="SUPFAM" id="SSF53850">
    <property type="entry name" value="Periplasmic binding protein-like II"/>
    <property type="match status" value="1"/>
</dbReference>
<protein>
    <recommendedName>
        <fullName evidence="2">Solute-binding protein family 3/N-terminal domain-containing protein</fullName>
    </recommendedName>
</protein>
<keyword evidence="4" id="KW-1185">Reference proteome</keyword>
<dbReference type="Proteomes" id="UP000092714">
    <property type="component" value="Unassembled WGS sequence"/>
</dbReference>
<gene>
    <name evidence="3" type="ORF">CP373A1_07485</name>
</gene>
<dbReference type="GeneID" id="42776544"/>
<comment type="caution">
    <text evidence="3">The sequence shown here is derived from an EMBL/GenBank/DDBJ whole genome shotgun (WGS) entry which is preliminary data.</text>
</comment>
<dbReference type="Gene3D" id="3.40.190.10">
    <property type="entry name" value="Periplasmic binding protein-like II"/>
    <property type="match status" value="2"/>
</dbReference>
<dbReference type="SMART" id="SM00062">
    <property type="entry name" value="PBPb"/>
    <property type="match status" value="1"/>
</dbReference>
<dbReference type="AlphaFoldDB" id="A0A174E448"/>
<dbReference type="PANTHER" id="PTHR30024">
    <property type="entry name" value="ALIPHATIC SULFONATES-BINDING PROTEIN-RELATED"/>
    <property type="match status" value="1"/>
</dbReference>
<dbReference type="Pfam" id="PF09084">
    <property type="entry name" value="NMT1"/>
    <property type="match status" value="1"/>
</dbReference>
<comment type="similarity">
    <text evidence="1">Belongs to the bacterial solute-binding protein SsuA/TauA family.</text>
</comment>
<accession>A0A174E448</accession>
<dbReference type="PROSITE" id="PS51257">
    <property type="entry name" value="PROKAR_LIPOPROTEIN"/>
    <property type="match status" value="1"/>
</dbReference>
<reference evidence="3 4" key="1">
    <citation type="submission" date="2016-06" db="EMBL/GenBank/DDBJ databases">
        <authorList>
            <person name="Kjaerup R.B."/>
            <person name="Dalgaard T.S."/>
            <person name="Juul-Madsen H.R."/>
        </authorList>
    </citation>
    <scope>NUCLEOTIDE SEQUENCE [LARGE SCALE GENOMIC DNA]</scope>
    <source>
        <strain evidence="3 4">373-A1</strain>
    </source>
</reference>
<evidence type="ECO:0000256" key="1">
    <source>
        <dbReference type="ARBA" id="ARBA00010742"/>
    </source>
</evidence>
<dbReference type="eggNOG" id="COG0715">
    <property type="taxonomic scope" value="Bacteria"/>
</dbReference>
<sequence length="306" mass="34370">MKKIRKSLLLVAMSLVMIISLIGCTSNKGTQDENTTIRLGVMSAADSAPILLAQEKGYFEEEGVNLELEIFTNGATKQSSIQAGELDAAMLSMIQFLNNVKGGLQAKITTTTDGMFPIVLSKNFQEKKDVKVGLMEVSVINFLADQYLTDYNVEKVFINEMPLRMQALMENKIDMAVLPEPLASNAQLKGLEKRVYGKPDDYTPNGIIFTDEFIKNNPNTVKGFHKAYNRAVEDIINNPEEAKDILVSKLELNSKVKDLMVLPTYHKTRVPDESYLKEIEDWTEKLQGNELNLEYKDVVTKDFVSK</sequence>
<evidence type="ECO:0000313" key="4">
    <source>
        <dbReference type="Proteomes" id="UP000092714"/>
    </source>
</evidence>
<dbReference type="EMBL" id="MAPZ01000017">
    <property type="protein sequence ID" value="OBY10994.1"/>
    <property type="molecule type" value="Genomic_DNA"/>
</dbReference>